<protein>
    <submittedName>
        <fullName evidence="1">Uncharacterized protein</fullName>
    </submittedName>
</protein>
<proteinExistence type="predicted"/>
<gene>
    <name evidence="1" type="ORF">GGX14DRAFT_395657</name>
</gene>
<reference evidence="1" key="1">
    <citation type="submission" date="2023-03" db="EMBL/GenBank/DDBJ databases">
        <title>Massive genome expansion in bonnet fungi (Mycena s.s.) driven by repeated elements and novel gene families across ecological guilds.</title>
        <authorList>
            <consortium name="Lawrence Berkeley National Laboratory"/>
            <person name="Harder C.B."/>
            <person name="Miyauchi S."/>
            <person name="Viragh M."/>
            <person name="Kuo A."/>
            <person name="Thoen E."/>
            <person name="Andreopoulos B."/>
            <person name="Lu D."/>
            <person name="Skrede I."/>
            <person name="Drula E."/>
            <person name="Henrissat B."/>
            <person name="Morin E."/>
            <person name="Kohler A."/>
            <person name="Barry K."/>
            <person name="LaButti K."/>
            <person name="Morin E."/>
            <person name="Salamov A."/>
            <person name="Lipzen A."/>
            <person name="Mereny Z."/>
            <person name="Hegedus B."/>
            <person name="Baldrian P."/>
            <person name="Stursova M."/>
            <person name="Weitz H."/>
            <person name="Taylor A."/>
            <person name="Grigoriev I.V."/>
            <person name="Nagy L.G."/>
            <person name="Martin F."/>
            <person name="Kauserud H."/>
        </authorList>
    </citation>
    <scope>NUCLEOTIDE SEQUENCE</scope>
    <source>
        <strain evidence="1">9144</strain>
    </source>
</reference>
<comment type="caution">
    <text evidence="1">The sequence shown here is derived from an EMBL/GenBank/DDBJ whole genome shotgun (WGS) entry which is preliminary data.</text>
</comment>
<evidence type="ECO:0000313" key="1">
    <source>
        <dbReference type="EMBL" id="KAJ7208500.1"/>
    </source>
</evidence>
<dbReference type="AlphaFoldDB" id="A0AAD6VCT8"/>
<dbReference type="Proteomes" id="UP001219525">
    <property type="component" value="Unassembled WGS sequence"/>
</dbReference>
<sequence>MSSELLPLNVNAECGKLRAISALSDDDVVRQTFCSAPRLATSPIAKLVAILVGGDEGTGGLEQLPHLSSHFARASAKDPSIRRATTATVLSLTTGASPKIPWGWRNHFFSRLKTTSTRSHGTVDHEPTLLLPLLLSPFPMRSEQRSTLPLISSLHDRVHSQSAEPPLEEYDYSTLGRSNIRTPLRCHRQEQLAAWAGGMAEDTPGCAAGLAFREPNKEVGEFGVGG</sequence>
<keyword evidence="2" id="KW-1185">Reference proteome</keyword>
<name>A0AAD6VCT8_9AGAR</name>
<accession>A0AAD6VCT8</accession>
<organism evidence="1 2">
    <name type="scientific">Mycena pura</name>
    <dbReference type="NCBI Taxonomy" id="153505"/>
    <lineage>
        <taxon>Eukaryota</taxon>
        <taxon>Fungi</taxon>
        <taxon>Dikarya</taxon>
        <taxon>Basidiomycota</taxon>
        <taxon>Agaricomycotina</taxon>
        <taxon>Agaricomycetes</taxon>
        <taxon>Agaricomycetidae</taxon>
        <taxon>Agaricales</taxon>
        <taxon>Marasmiineae</taxon>
        <taxon>Mycenaceae</taxon>
        <taxon>Mycena</taxon>
    </lineage>
</organism>
<dbReference type="EMBL" id="JARJCW010000033">
    <property type="protein sequence ID" value="KAJ7208500.1"/>
    <property type="molecule type" value="Genomic_DNA"/>
</dbReference>
<evidence type="ECO:0000313" key="2">
    <source>
        <dbReference type="Proteomes" id="UP001219525"/>
    </source>
</evidence>